<dbReference type="Pfam" id="PF22725">
    <property type="entry name" value="GFO_IDH_MocA_C3"/>
    <property type="match status" value="1"/>
</dbReference>
<name>A0A382RRR6_9ZZZZ</name>
<sequence>MADEQDSGYGRGKIGSEGEVAAPDLPYQPRDPESYRPAIGLIGCGGISEMHLRAYKNAGYEVAALCSRDRARAEGRRDEYYPEADIYLDYRDLLARDDIEVVDITPHPEERVPILEAAIDAEKHILSQKPFVVDLDVGEALVARADARGVKMAVNQNGRWAPHFSYMRQAVAAGLVGKVQSVEFAVHWDHNWIAGSAFDEVGDLVLYDFGVHWFDMALALLSDEKPQKVYASARRSAGQRAKPP</sequence>
<evidence type="ECO:0000256" key="1">
    <source>
        <dbReference type="ARBA" id="ARBA00023002"/>
    </source>
</evidence>
<protein>
    <submittedName>
        <fullName evidence="5">Uncharacterized protein</fullName>
    </submittedName>
</protein>
<feature type="region of interest" description="Disordered" evidence="2">
    <location>
        <begin position="1"/>
        <end position="32"/>
    </location>
</feature>
<dbReference type="GO" id="GO:0016491">
    <property type="term" value="F:oxidoreductase activity"/>
    <property type="evidence" value="ECO:0007669"/>
    <property type="project" value="UniProtKB-KW"/>
</dbReference>
<dbReference type="AlphaFoldDB" id="A0A382RRR6"/>
<proteinExistence type="predicted"/>
<dbReference type="InterPro" id="IPR000683">
    <property type="entry name" value="Gfo/Idh/MocA-like_OxRdtase_N"/>
</dbReference>
<dbReference type="GO" id="GO:0000166">
    <property type="term" value="F:nucleotide binding"/>
    <property type="evidence" value="ECO:0007669"/>
    <property type="project" value="InterPro"/>
</dbReference>
<dbReference type="Gene3D" id="3.40.50.720">
    <property type="entry name" value="NAD(P)-binding Rossmann-like Domain"/>
    <property type="match status" value="1"/>
</dbReference>
<evidence type="ECO:0000256" key="2">
    <source>
        <dbReference type="SAM" id="MobiDB-lite"/>
    </source>
</evidence>
<dbReference type="InterPro" id="IPR050463">
    <property type="entry name" value="Gfo/Idh/MocA_oxidrdct_glycsds"/>
</dbReference>
<feature type="domain" description="GFO/IDH/MocA-like oxidoreductase" evidence="4">
    <location>
        <begin position="165"/>
        <end position="238"/>
    </location>
</feature>
<reference evidence="5" key="1">
    <citation type="submission" date="2018-05" db="EMBL/GenBank/DDBJ databases">
        <authorList>
            <person name="Lanie J.A."/>
            <person name="Ng W.-L."/>
            <person name="Kazmierczak K.M."/>
            <person name="Andrzejewski T.M."/>
            <person name="Davidsen T.M."/>
            <person name="Wayne K.J."/>
            <person name="Tettelin H."/>
            <person name="Glass J.I."/>
            <person name="Rusch D."/>
            <person name="Podicherti R."/>
            <person name="Tsui H.-C.T."/>
            <person name="Winkler M.E."/>
        </authorList>
    </citation>
    <scope>NUCLEOTIDE SEQUENCE</scope>
</reference>
<dbReference type="InterPro" id="IPR036291">
    <property type="entry name" value="NAD(P)-bd_dom_sf"/>
</dbReference>
<dbReference type="SUPFAM" id="SSF51735">
    <property type="entry name" value="NAD(P)-binding Rossmann-fold domains"/>
    <property type="match status" value="1"/>
</dbReference>
<organism evidence="5">
    <name type="scientific">marine metagenome</name>
    <dbReference type="NCBI Taxonomy" id="408172"/>
    <lineage>
        <taxon>unclassified sequences</taxon>
        <taxon>metagenomes</taxon>
        <taxon>ecological metagenomes</taxon>
    </lineage>
</organism>
<dbReference type="Gene3D" id="3.30.360.10">
    <property type="entry name" value="Dihydrodipicolinate Reductase, domain 2"/>
    <property type="match status" value="1"/>
</dbReference>
<dbReference type="PANTHER" id="PTHR43818">
    <property type="entry name" value="BCDNA.GH03377"/>
    <property type="match status" value="1"/>
</dbReference>
<evidence type="ECO:0000313" key="5">
    <source>
        <dbReference type="EMBL" id="SVC99331.1"/>
    </source>
</evidence>
<feature type="non-terminal residue" evidence="5">
    <location>
        <position position="244"/>
    </location>
</feature>
<dbReference type="PANTHER" id="PTHR43818:SF11">
    <property type="entry name" value="BCDNA.GH03377"/>
    <property type="match status" value="1"/>
</dbReference>
<accession>A0A382RRR6</accession>
<dbReference type="InterPro" id="IPR055170">
    <property type="entry name" value="GFO_IDH_MocA-like_dom"/>
</dbReference>
<feature type="domain" description="Gfo/Idh/MocA-like oxidoreductase N-terminal" evidence="3">
    <location>
        <begin position="39"/>
        <end position="155"/>
    </location>
</feature>
<evidence type="ECO:0000259" key="3">
    <source>
        <dbReference type="Pfam" id="PF01408"/>
    </source>
</evidence>
<dbReference type="Pfam" id="PF01408">
    <property type="entry name" value="GFO_IDH_MocA"/>
    <property type="match status" value="1"/>
</dbReference>
<evidence type="ECO:0000259" key="4">
    <source>
        <dbReference type="Pfam" id="PF22725"/>
    </source>
</evidence>
<dbReference type="EMBL" id="UINC01123093">
    <property type="protein sequence ID" value="SVC99331.1"/>
    <property type="molecule type" value="Genomic_DNA"/>
</dbReference>
<keyword evidence="1" id="KW-0560">Oxidoreductase</keyword>
<gene>
    <name evidence="5" type="ORF">METZ01_LOCUS352185</name>
</gene>